<dbReference type="Proteomes" id="UP001162156">
    <property type="component" value="Unassembled WGS sequence"/>
</dbReference>
<feature type="active site" description="Proton acceptor" evidence="4">
    <location>
        <position position="225"/>
    </location>
</feature>
<dbReference type="PROSITE" id="PS51635">
    <property type="entry name" value="PNPLA"/>
    <property type="match status" value="1"/>
</dbReference>
<sequence length="384" mass="42824">YFTSQSSTPPKKLEGSDVKQEQGRIYFPNVLNGLKINIGNKVEEKKEVVPKWKITKPLISKEGAIRTLLRIRQSTADQNILEVLNEAFALLGYTDPVPGSGIRILAIDGGGVRGVLVIEMLRKLEELSGKPIYEMFDIICGVSTGAIIGTLLGKIKVNNGFCAVSAVVNQSRLSAYVFRNYDLPCKVQSQYLGGYNHQVWESVRASAAAPTYFEEFKIGNMLHQDGGILVNNPTAVAIHEAKLLWPTTPIQCVVSFGTGRTAPNPIDPFAEPTTTAISNSSWKKKFFAILDSATDTEGVHTMLSDLLPPNVYYRFNPYLMEMLDMAEIDPNKLEQIKRDALMYLRRNEDKFQDAVKALSVTKKPTQKILDWLNLQKEIHGFNQI</sequence>
<evidence type="ECO:0000313" key="6">
    <source>
        <dbReference type="EMBL" id="KAJ8935384.1"/>
    </source>
</evidence>
<feature type="short sequence motif" description="GXGXXG" evidence="4">
    <location>
        <begin position="109"/>
        <end position="114"/>
    </location>
</feature>
<evidence type="ECO:0000313" key="7">
    <source>
        <dbReference type="Proteomes" id="UP001162156"/>
    </source>
</evidence>
<evidence type="ECO:0000256" key="2">
    <source>
        <dbReference type="ARBA" id="ARBA00022963"/>
    </source>
</evidence>
<evidence type="ECO:0000256" key="1">
    <source>
        <dbReference type="ARBA" id="ARBA00022801"/>
    </source>
</evidence>
<protein>
    <recommendedName>
        <fullName evidence="5">PNPLA domain-containing protein</fullName>
    </recommendedName>
</protein>
<dbReference type="InterPro" id="IPR002641">
    <property type="entry name" value="PNPLA_dom"/>
</dbReference>
<gene>
    <name evidence="6" type="ORF">NQ314_012795</name>
</gene>
<keyword evidence="3 4" id="KW-0443">Lipid metabolism</keyword>
<dbReference type="PANTHER" id="PTHR24185">
    <property type="entry name" value="CALCIUM-INDEPENDENT PHOSPHOLIPASE A2-GAMMA"/>
    <property type="match status" value="1"/>
</dbReference>
<dbReference type="Pfam" id="PF01734">
    <property type="entry name" value="Patatin"/>
    <property type="match status" value="2"/>
</dbReference>
<name>A0AAV8X8Y2_9CUCU</name>
<reference evidence="6" key="1">
    <citation type="journal article" date="2023" name="Insect Mol. Biol.">
        <title>Genome sequencing provides insights into the evolution of gene families encoding plant cell wall-degrading enzymes in longhorned beetles.</title>
        <authorList>
            <person name="Shin N.R."/>
            <person name="Okamura Y."/>
            <person name="Kirsch R."/>
            <person name="Pauchet Y."/>
        </authorList>
    </citation>
    <scope>NUCLEOTIDE SEQUENCE</scope>
    <source>
        <strain evidence="6">RBIC_L_NR</strain>
    </source>
</reference>
<evidence type="ECO:0000259" key="5">
    <source>
        <dbReference type="PROSITE" id="PS51635"/>
    </source>
</evidence>
<keyword evidence="1 4" id="KW-0378">Hydrolase</keyword>
<feature type="active site" description="Nucleophile" evidence="4">
    <location>
        <position position="143"/>
    </location>
</feature>
<proteinExistence type="predicted"/>
<dbReference type="CDD" id="cd07211">
    <property type="entry name" value="Pat_PNPLA8"/>
    <property type="match status" value="1"/>
</dbReference>
<accession>A0AAV8X8Y2</accession>
<comment type="caution">
    <text evidence="6">The sequence shown here is derived from an EMBL/GenBank/DDBJ whole genome shotgun (WGS) entry which is preliminary data.</text>
</comment>
<dbReference type="GO" id="GO:0016042">
    <property type="term" value="P:lipid catabolic process"/>
    <property type="evidence" value="ECO:0007669"/>
    <property type="project" value="UniProtKB-UniRule"/>
</dbReference>
<dbReference type="InterPro" id="IPR016035">
    <property type="entry name" value="Acyl_Trfase/lysoPLipase"/>
</dbReference>
<dbReference type="AlphaFoldDB" id="A0AAV8X8Y2"/>
<dbReference type="GO" id="GO:0016020">
    <property type="term" value="C:membrane"/>
    <property type="evidence" value="ECO:0007669"/>
    <property type="project" value="TreeGrafter"/>
</dbReference>
<keyword evidence="7" id="KW-1185">Reference proteome</keyword>
<dbReference type="InterPro" id="IPR045217">
    <property type="entry name" value="PNPLA8-like"/>
</dbReference>
<evidence type="ECO:0000256" key="4">
    <source>
        <dbReference type="PROSITE-ProRule" id="PRU01161"/>
    </source>
</evidence>
<dbReference type="GO" id="GO:0047499">
    <property type="term" value="F:calcium-independent phospholipase A2 activity"/>
    <property type="evidence" value="ECO:0007669"/>
    <property type="project" value="TreeGrafter"/>
</dbReference>
<dbReference type="SUPFAM" id="SSF52151">
    <property type="entry name" value="FabD/lysophospholipase-like"/>
    <property type="match status" value="1"/>
</dbReference>
<dbReference type="EMBL" id="JANEYF010003577">
    <property type="protein sequence ID" value="KAJ8935384.1"/>
    <property type="molecule type" value="Genomic_DNA"/>
</dbReference>
<keyword evidence="2 4" id="KW-0442">Lipid degradation</keyword>
<dbReference type="PANTHER" id="PTHR24185:SF1">
    <property type="entry name" value="CALCIUM-INDEPENDENT PHOSPHOLIPASE A2-GAMMA"/>
    <property type="match status" value="1"/>
</dbReference>
<organism evidence="6 7">
    <name type="scientific">Rhamnusium bicolor</name>
    <dbReference type="NCBI Taxonomy" id="1586634"/>
    <lineage>
        <taxon>Eukaryota</taxon>
        <taxon>Metazoa</taxon>
        <taxon>Ecdysozoa</taxon>
        <taxon>Arthropoda</taxon>
        <taxon>Hexapoda</taxon>
        <taxon>Insecta</taxon>
        <taxon>Pterygota</taxon>
        <taxon>Neoptera</taxon>
        <taxon>Endopterygota</taxon>
        <taxon>Coleoptera</taxon>
        <taxon>Polyphaga</taxon>
        <taxon>Cucujiformia</taxon>
        <taxon>Chrysomeloidea</taxon>
        <taxon>Cerambycidae</taxon>
        <taxon>Lepturinae</taxon>
        <taxon>Rhagiini</taxon>
        <taxon>Rhamnusium</taxon>
    </lineage>
</organism>
<feature type="domain" description="PNPLA" evidence="5">
    <location>
        <begin position="105"/>
        <end position="238"/>
    </location>
</feature>
<feature type="short sequence motif" description="DGA/G" evidence="4">
    <location>
        <begin position="225"/>
        <end position="227"/>
    </location>
</feature>
<feature type="short sequence motif" description="GXSXG" evidence="4">
    <location>
        <begin position="141"/>
        <end position="145"/>
    </location>
</feature>
<evidence type="ECO:0000256" key="3">
    <source>
        <dbReference type="ARBA" id="ARBA00023098"/>
    </source>
</evidence>
<feature type="non-terminal residue" evidence="6">
    <location>
        <position position="1"/>
    </location>
</feature>
<dbReference type="GO" id="GO:0019369">
    <property type="term" value="P:arachidonate metabolic process"/>
    <property type="evidence" value="ECO:0007669"/>
    <property type="project" value="TreeGrafter"/>
</dbReference>
<dbReference type="Gene3D" id="3.40.1090.10">
    <property type="entry name" value="Cytosolic phospholipase A2 catalytic domain"/>
    <property type="match status" value="2"/>
</dbReference>